<evidence type="ECO:0000256" key="10">
    <source>
        <dbReference type="PIRSR" id="PIRSR001492-3"/>
    </source>
</evidence>
<evidence type="ECO:0000256" key="8">
    <source>
        <dbReference type="ARBA" id="ARBA00023235"/>
    </source>
</evidence>
<dbReference type="SUPFAM" id="SSF64158">
    <property type="entry name" value="2,3-Bisphosphoglycerate-independent phosphoglycerate mutase, substrate-binding domain"/>
    <property type="match status" value="1"/>
</dbReference>
<keyword evidence="8" id="KW-0413">Isomerase</keyword>
<dbReference type="OMA" id="FMDGRDT"/>
<proteinExistence type="inferred from homology"/>
<dbReference type="HOGENOM" id="CLU_026099_2_0_1"/>
<dbReference type="UniPathway" id="UPA00109">
    <property type="reaction ID" value="UER00186"/>
</dbReference>
<feature type="domain" description="Metalloenzyme" evidence="11">
    <location>
        <begin position="2"/>
        <end position="469"/>
    </location>
</feature>
<gene>
    <name evidence="13" type="ORF">VICG_00088</name>
</gene>
<feature type="binding site" evidence="10">
    <location>
        <position position="378"/>
    </location>
    <ligand>
        <name>Mn(2+)</name>
        <dbReference type="ChEBI" id="CHEBI:29035"/>
        <label>1</label>
    </ligand>
</feature>
<dbReference type="GO" id="GO:0006096">
    <property type="term" value="P:glycolytic process"/>
    <property type="evidence" value="ECO:0007669"/>
    <property type="project" value="UniProtKB-UniPathway"/>
</dbReference>
<dbReference type="EC" id="5.4.2.12" evidence="4"/>
<dbReference type="InterPro" id="IPR017850">
    <property type="entry name" value="Alkaline_phosphatase_core_sf"/>
</dbReference>
<dbReference type="NCBIfam" id="TIGR01307">
    <property type="entry name" value="pgm_bpd_ind"/>
    <property type="match status" value="1"/>
</dbReference>
<evidence type="ECO:0000259" key="12">
    <source>
        <dbReference type="Pfam" id="PF06415"/>
    </source>
</evidence>
<keyword evidence="6" id="KW-0324">Glycolysis</keyword>
<dbReference type="Pfam" id="PF01676">
    <property type="entry name" value="Metalloenzyme"/>
    <property type="match status" value="1"/>
</dbReference>
<accession>L2GPF7</accession>
<keyword evidence="14" id="KW-1185">Reference proteome</keyword>
<comment type="similarity">
    <text evidence="3">Belongs to the BPG-independent phosphoglycerate mutase family.</text>
</comment>
<dbReference type="InterPro" id="IPR036646">
    <property type="entry name" value="PGAM_B_sf"/>
</dbReference>
<feature type="binding site" evidence="10">
    <location>
        <position position="10"/>
    </location>
    <ligand>
        <name>Mn(2+)</name>
        <dbReference type="ChEBI" id="CHEBI:29035"/>
        <label>2</label>
    </ligand>
</feature>
<dbReference type="Gene3D" id="3.40.720.10">
    <property type="entry name" value="Alkaline Phosphatase, subunit A"/>
    <property type="match status" value="1"/>
</dbReference>
<feature type="active site" description="Phosphoserine intermediate" evidence="9">
    <location>
        <position position="58"/>
    </location>
</feature>
<protein>
    <recommendedName>
        <fullName evidence="4">phosphoglycerate mutase (2,3-diphosphoglycerate-independent)</fullName>
        <ecNumber evidence="4">5.4.2.12</ecNumber>
    </recommendedName>
</protein>
<dbReference type="InterPro" id="IPR005995">
    <property type="entry name" value="Pgm_bpd_ind"/>
</dbReference>
<keyword evidence="7 10" id="KW-0464">Manganese</keyword>
<dbReference type="VEuPathDB" id="MicrosporidiaDB:VICG_00088"/>
<feature type="domain" description="BPG-independent PGAM N-terminal" evidence="12">
    <location>
        <begin position="79"/>
        <end position="261"/>
    </location>
</feature>
<evidence type="ECO:0000256" key="4">
    <source>
        <dbReference type="ARBA" id="ARBA00012026"/>
    </source>
</evidence>
<dbReference type="PANTHER" id="PTHR31637:SF0">
    <property type="entry name" value="2,3-BISPHOSPHOGLYCERATE-INDEPENDENT PHOSPHOGLYCERATE MUTASE"/>
    <property type="match status" value="1"/>
</dbReference>
<dbReference type="GeneID" id="19880806"/>
<dbReference type="PIRSF" id="PIRSF001492">
    <property type="entry name" value="IPGAM"/>
    <property type="match status" value="1"/>
</dbReference>
<feature type="binding site" evidence="10">
    <location>
        <position position="58"/>
    </location>
    <ligand>
        <name>Mn(2+)</name>
        <dbReference type="ChEBI" id="CHEBI:29035"/>
        <label>2</label>
    </ligand>
</feature>
<dbReference type="GO" id="GO:0004619">
    <property type="term" value="F:phosphoglycerate mutase activity"/>
    <property type="evidence" value="ECO:0007669"/>
    <property type="project" value="UniProtKB-EC"/>
</dbReference>
<feature type="binding site" evidence="10">
    <location>
        <position position="432"/>
    </location>
    <ligand>
        <name>Mn(2+)</name>
        <dbReference type="ChEBI" id="CHEBI:29035"/>
        <label>1</label>
    </ligand>
</feature>
<evidence type="ECO:0000256" key="3">
    <source>
        <dbReference type="ARBA" id="ARBA00008819"/>
    </source>
</evidence>
<reference evidence="14" key="1">
    <citation type="submission" date="2011-05" db="EMBL/GenBank/DDBJ databases">
        <title>The genome sequence of Vittaforma corneae strain ATCC 50505.</title>
        <authorList>
            <consortium name="The Broad Institute Genome Sequencing Platform"/>
            <person name="Cuomo C."/>
            <person name="Didier E."/>
            <person name="Bowers L."/>
            <person name="Young S.K."/>
            <person name="Zeng Q."/>
            <person name="Gargeya S."/>
            <person name="Fitzgerald M."/>
            <person name="Haas B."/>
            <person name="Abouelleil A."/>
            <person name="Alvarado L."/>
            <person name="Arachchi H.M."/>
            <person name="Berlin A."/>
            <person name="Chapman S.B."/>
            <person name="Gearin G."/>
            <person name="Goldberg J."/>
            <person name="Griggs A."/>
            <person name="Gujja S."/>
            <person name="Hansen M."/>
            <person name="Heiman D."/>
            <person name="Howarth C."/>
            <person name="Larimer J."/>
            <person name="Lui A."/>
            <person name="MacDonald P.J.P."/>
            <person name="McCowen C."/>
            <person name="Montmayeur A."/>
            <person name="Murphy C."/>
            <person name="Neiman D."/>
            <person name="Pearson M."/>
            <person name="Priest M."/>
            <person name="Roberts A."/>
            <person name="Saif S."/>
            <person name="Shea T."/>
            <person name="Sisk P."/>
            <person name="Stolte C."/>
            <person name="Sykes S."/>
            <person name="Wortman J."/>
            <person name="Nusbaum C."/>
            <person name="Birren B."/>
        </authorList>
    </citation>
    <scope>NUCLEOTIDE SEQUENCE [LARGE SCALE GENOMIC DNA]</scope>
    <source>
        <strain evidence="14">ATCC 50505</strain>
    </source>
</reference>
<dbReference type="STRING" id="993615.L2GPF7"/>
<evidence type="ECO:0000259" key="11">
    <source>
        <dbReference type="Pfam" id="PF01676"/>
    </source>
</evidence>
<dbReference type="Proteomes" id="UP000011082">
    <property type="component" value="Unassembled WGS sequence"/>
</dbReference>
<feature type="binding site" evidence="10">
    <location>
        <position position="416"/>
    </location>
    <ligand>
        <name>Mn(2+)</name>
        <dbReference type="ChEBI" id="CHEBI:29035"/>
        <label>2</label>
    </ligand>
</feature>
<feature type="binding site" evidence="10">
    <location>
        <position position="374"/>
    </location>
    <ligand>
        <name>Mn(2+)</name>
        <dbReference type="ChEBI" id="CHEBI:29035"/>
        <label>1</label>
    </ligand>
</feature>
<dbReference type="InParanoid" id="L2GPF7"/>
<organism evidence="13 14">
    <name type="scientific">Vittaforma corneae (strain ATCC 50505)</name>
    <name type="common">Microsporidian parasite</name>
    <name type="synonym">Nosema corneum</name>
    <dbReference type="NCBI Taxonomy" id="993615"/>
    <lineage>
        <taxon>Eukaryota</taxon>
        <taxon>Fungi</taxon>
        <taxon>Fungi incertae sedis</taxon>
        <taxon>Microsporidia</taxon>
        <taxon>Nosematidae</taxon>
        <taxon>Vittaforma</taxon>
    </lineage>
</organism>
<dbReference type="RefSeq" id="XP_007603541.1">
    <property type="nucleotide sequence ID" value="XM_007603479.1"/>
</dbReference>
<dbReference type="PANTHER" id="PTHR31637">
    <property type="entry name" value="2,3-BISPHOSPHOGLYCERATE-INDEPENDENT PHOSPHOGLYCERATE MUTASE"/>
    <property type="match status" value="1"/>
</dbReference>
<dbReference type="GO" id="GO:0005737">
    <property type="term" value="C:cytoplasm"/>
    <property type="evidence" value="ECO:0007669"/>
    <property type="project" value="InterPro"/>
</dbReference>
<name>L2GPF7_VITCO</name>
<dbReference type="Gene3D" id="3.40.1450.10">
    <property type="entry name" value="BPG-independent phosphoglycerate mutase, domain B"/>
    <property type="match status" value="1"/>
</dbReference>
<comment type="pathway">
    <text evidence="2">Carbohydrate degradation; glycolysis; pyruvate from D-glyceraldehyde 3-phosphate: step 3/5.</text>
</comment>
<dbReference type="AlphaFoldDB" id="L2GPF7"/>
<dbReference type="EMBL" id="JH370130">
    <property type="protein sequence ID" value="ELA42773.1"/>
    <property type="molecule type" value="Genomic_DNA"/>
</dbReference>
<evidence type="ECO:0000256" key="7">
    <source>
        <dbReference type="ARBA" id="ARBA00023211"/>
    </source>
</evidence>
<evidence type="ECO:0000256" key="6">
    <source>
        <dbReference type="ARBA" id="ARBA00023152"/>
    </source>
</evidence>
<dbReference type="InterPro" id="IPR011258">
    <property type="entry name" value="BPG-indep_PGM_N"/>
</dbReference>
<dbReference type="GO" id="GO:0030145">
    <property type="term" value="F:manganese ion binding"/>
    <property type="evidence" value="ECO:0007669"/>
    <property type="project" value="InterPro"/>
</dbReference>
<dbReference type="InterPro" id="IPR006124">
    <property type="entry name" value="Metalloenzyme"/>
</dbReference>
<evidence type="ECO:0000313" key="14">
    <source>
        <dbReference type="Proteomes" id="UP000011082"/>
    </source>
</evidence>
<evidence type="ECO:0000256" key="2">
    <source>
        <dbReference type="ARBA" id="ARBA00004798"/>
    </source>
</evidence>
<evidence type="ECO:0000256" key="9">
    <source>
        <dbReference type="PIRSR" id="PIRSR001492-1"/>
    </source>
</evidence>
<dbReference type="GO" id="GO:0006007">
    <property type="term" value="P:glucose catabolic process"/>
    <property type="evidence" value="ECO:0007669"/>
    <property type="project" value="InterPro"/>
</dbReference>
<evidence type="ECO:0000256" key="1">
    <source>
        <dbReference type="ARBA" id="ARBA00001936"/>
    </source>
</evidence>
<dbReference type="SUPFAM" id="SSF53649">
    <property type="entry name" value="Alkaline phosphatase-like"/>
    <property type="match status" value="1"/>
</dbReference>
<keyword evidence="5 10" id="KW-0479">Metal-binding</keyword>
<dbReference type="Pfam" id="PF06415">
    <property type="entry name" value="iPGM_N"/>
    <property type="match status" value="1"/>
</dbReference>
<dbReference type="CDD" id="cd16010">
    <property type="entry name" value="iPGM"/>
    <property type="match status" value="1"/>
</dbReference>
<evidence type="ECO:0000256" key="5">
    <source>
        <dbReference type="ARBA" id="ARBA00022723"/>
    </source>
</evidence>
<dbReference type="OrthoDB" id="1886626at2759"/>
<sequence length="482" mass="53929">MKNVCLVIIDGYGISKEEVGNATTRSHYINKLKESNGYLEIFAHGKYVGLPDGKMGNSEVGHITIGSGRIISQSLIMIKNAFETGELKNIISRLKVSGKKIHLIGMISDGGVHSHLDHLKYLLECIPMKYSVYIHAIADGIDVSPDTFADFIQPFNNIVSISGRYFAMDRDMNYKRTEQVFQMMVNKENGPGISNNFGGAGCNAVNTNINDIIRGIVAKSAGDEFIEPTLLINEPVTSDDTVIFFNFRADRMRQLYNRFKEFCRVYTITEYEDGDPNAILRKPSVENTLSEWLSKYNKTQAHIAETEKYAHVTYFFNGGKEFKFDNEDWFVLPSPKVEDFTLAPGTSMKEVANTCRECIEKKYDFIVINLAAPDLLGHTGNFEKTVEAVSIMDDQIKGIHEKAVKEDYVMVITADHGNSEQMVLNEKICKSHTTNKVLFMVLNSEKKLSGRPEASLKDVAPTVLHLMGIPVPGEMTGTSLLE</sequence>
<evidence type="ECO:0000313" key="13">
    <source>
        <dbReference type="EMBL" id="ELA42773.1"/>
    </source>
</evidence>
<comment type="cofactor">
    <cofactor evidence="1">
        <name>Mn(2+)</name>
        <dbReference type="ChEBI" id="CHEBI:29035"/>
    </cofactor>
</comment>
<feature type="binding site" evidence="10">
    <location>
        <position position="415"/>
    </location>
    <ligand>
        <name>Mn(2+)</name>
        <dbReference type="ChEBI" id="CHEBI:29035"/>
        <label>2</label>
    </ligand>
</feature>